<dbReference type="InterPro" id="IPR002508">
    <property type="entry name" value="MurNAc-LAA_cat"/>
</dbReference>
<dbReference type="GO" id="GO:0008745">
    <property type="term" value="F:N-acetylmuramoyl-L-alanine amidase activity"/>
    <property type="evidence" value="ECO:0007669"/>
    <property type="project" value="InterPro"/>
</dbReference>
<feature type="domain" description="LysM" evidence="3">
    <location>
        <begin position="200"/>
        <end position="244"/>
    </location>
</feature>
<dbReference type="Proteomes" id="UP000198618">
    <property type="component" value="Unassembled WGS sequence"/>
</dbReference>
<dbReference type="Pfam" id="PF01520">
    <property type="entry name" value="Amidase_3"/>
    <property type="match status" value="1"/>
</dbReference>
<dbReference type="CDD" id="cd02696">
    <property type="entry name" value="MurNAc-LAA"/>
    <property type="match status" value="1"/>
</dbReference>
<evidence type="ECO:0000256" key="1">
    <source>
        <dbReference type="ARBA" id="ARBA00022801"/>
    </source>
</evidence>
<dbReference type="AlphaFoldDB" id="A0A1I0GGG7"/>
<feature type="region of interest" description="Disordered" evidence="2">
    <location>
        <begin position="247"/>
        <end position="274"/>
    </location>
</feature>
<keyword evidence="1" id="KW-0378">Hydrolase</keyword>
<name>A0A1I0GGG7_9BACI</name>
<dbReference type="InterPro" id="IPR050695">
    <property type="entry name" value="N-acetylmuramoyl_amidase_3"/>
</dbReference>
<dbReference type="SMART" id="SM00257">
    <property type="entry name" value="LysM"/>
    <property type="match status" value="1"/>
</dbReference>
<reference evidence="4 5" key="1">
    <citation type="submission" date="2016-10" db="EMBL/GenBank/DDBJ databases">
        <authorList>
            <person name="de Groot N.N."/>
        </authorList>
    </citation>
    <scope>NUCLEOTIDE SEQUENCE [LARGE SCALE GENOMIC DNA]</scope>
    <source>
        <strain evidence="4 5">IBRC-M 10780</strain>
    </source>
</reference>
<dbReference type="PROSITE" id="PS51782">
    <property type="entry name" value="LYSM"/>
    <property type="match status" value="1"/>
</dbReference>
<dbReference type="CDD" id="cd00118">
    <property type="entry name" value="LysM"/>
    <property type="match status" value="1"/>
</dbReference>
<dbReference type="PANTHER" id="PTHR30404">
    <property type="entry name" value="N-ACETYLMURAMOYL-L-ALANINE AMIDASE"/>
    <property type="match status" value="1"/>
</dbReference>
<dbReference type="InterPro" id="IPR036779">
    <property type="entry name" value="LysM_dom_sf"/>
</dbReference>
<dbReference type="Gene3D" id="3.10.350.10">
    <property type="entry name" value="LysM domain"/>
    <property type="match status" value="1"/>
</dbReference>
<dbReference type="GO" id="GO:0030288">
    <property type="term" value="C:outer membrane-bounded periplasmic space"/>
    <property type="evidence" value="ECO:0007669"/>
    <property type="project" value="TreeGrafter"/>
</dbReference>
<organism evidence="4 5">
    <name type="scientific">Oceanobacillus limi</name>
    <dbReference type="NCBI Taxonomy" id="930131"/>
    <lineage>
        <taxon>Bacteria</taxon>
        <taxon>Bacillati</taxon>
        <taxon>Bacillota</taxon>
        <taxon>Bacilli</taxon>
        <taxon>Bacillales</taxon>
        <taxon>Bacillaceae</taxon>
        <taxon>Oceanobacillus</taxon>
    </lineage>
</organism>
<dbReference type="SUPFAM" id="SSF53187">
    <property type="entry name" value="Zn-dependent exopeptidases"/>
    <property type="match status" value="1"/>
</dbReference>
<dbReference type="InterPro" id="IPR036366">
    <property type="entry name" value="PGBDSf"/>
</dbReference>
<dbReference type="InterPro" id="IPR018392">
    <property type="entry name" value="LysM"/>
</dbReference>
<evidence type="ECO:0000256" key="2">
    <source>
        <dbReference type="SAM" id="MobiDB-lite"/>
    </source>
</evidence>
<protein>
    <submittedName>
        <fullName evidence="4">N-acetylmuramoyl-L-alanine amidase</fullName>
    </submittedName>
</protein>
<dbReference type="STRING" id="930131.SAMN05216389_12120"/>
<dbReference type="SMART" id="SM00646">
    <property type="entry name" value="Ami_3"/>
    <property type="match status" value="1"/>
</dbReference>
<proteinExistence type="predicted"/>
<accession>A0A1I0GGG7</accession>
<evidence type="ECO:0000313" key="4">
    <source>
        <dbReference type="EMBL" id="SET69406.1"/>
    </source>
</evidence>
<dbReference type="Gene3D" id="1.10.101.10">
    <property type="entry name" value="PGBD-like superfamily/PGBD"/>
    <property type="match status" value="1"/>
</dbReference>
<keyword evidence="5" id="KW-1185">Reference proteome</keyword>
<dbReference type="OrthoDB" id="9794294at2"/>
<evidence type="ECO:0000259" key="3">
    <source>
        <dbReference type="PROSITE" id="PS51782"/>
    </source>
</evidence>
<dbReference type="RefSeq" id="WP_090872053.1">
    <property type="nucleotide sequence ID" value="NZ_FOHE01000021.1"/>
</dbReference>
<dbReference type="GO" id="GO:0009253">
    <property type="term" value="P:peptidoglycan catabolic process"/>
    <property type="evidence" value="ECO:0007669"/>
    <property type="project" value="InterPro"/>
</dbReference>
<dbReference type="Gene3D" id="3.40.630.40">
    <property type="entry name" value="Zn-dependent exopeptidases"/>
    <property type="match status" value="1"/>
</dbReference>
<sequence>MSKSLFIDPGHGGSDNGANGFGVNEKDWTLRISLYQYDRLSELGADVTIGRKTDVTQDSVSRTNAIKNKYDYCMSNHFNAFNGKARGVETIYSIYSDDEIAERIANAIVDESGLPLRRVFKRKGSRGDYYFMHRLTGSTTTIIVEYGFIDNKVDHDFYKDEDNFYAVAEAVVEVWCDILGVEYKAPNDEEPTKEQSQANETYTVQKDDTLSAIAKSHDTTVAVLAQINDLDDPNVIHVGQKIVLPDGVVSESKPKPKPKKESKPKANLTVDGSWGPDTTRALQAYLGTPVDGVISGQSRHSITEAIPSVSYGNGGSLVIKALQKKIGAKQDGRIGPNTVRKLQAYLGTEQDGVISRPSSLMVAELQRRLNRGNL</sequence>
<dbReference type="EMBL" id="FOHE01000021">
    <property type="protein sequence ID" value="SET69406.1"/>
    <property type="molecule type" value="Genomic_DNA"/>
</dbReference>
<evidence type="ECO:0000313" key="5">
    <source>
        <dbReference type="Proteomes" id="UP000198618"/>
    </source>
</evidence>
<dbReference type="Pfam" id="PF01476">
    <property type="entry name" value="LysM"/>
    <property type="match status" value="1"/>
</dbReference>
<dbReference type="PANTHER" id="PTHR30404:SF0">
    <property type="entry name" value="N-ACETYLMURAMOYL-L-ALANINE AMIDASE AMIC"/>
    <property type="match status" value="1"/>
</dbReference>
<dbReference type="SUPFAM" id="SSF54106">
    <property type="entry name" value="LysM domain"/>
    <property type="match status" value="1"/>
</dbReference>
<gene>
    <name evidence="4" type="ORF">SAMN05216389_12120</name>
</gene>